<accession>A0A5N0UNL3</accession>
<evidence type="ECO:0000256" key="12">
    <source>
        <dbReference type="PIRNR" id="PIRNR005096"/>
    </source>
</evidence>
<dbReference type="SUPFAM" id="SSF74650">
    <property type="entry name" value="Galactose mutarotase-like"/>
    <property type="match status" value="1"/>
</dbReference>
<comment type="similarity">
    <text evidence="4 12">Belongs to the aldose epimerase family.</text>
</comment>
<keyword evidence="16" id="KW-0732">Signal</keyword>
<dbReference type="InterPro" id="IPR014718">
    <property type="entry name" value="GH-type_carb-bd"/>
</dbReference>
<dbReference type="CDD" id="cd09019">
    <property type="entry name" value="galactose_mutarotase_like"/>
    <property type="match status" value="1"/>
</dbReference>
<dbReference type="GO" id="GO:0004034">
    <property type="term" value="F:aldose 1-epimerase activity"/>
    <property type="evidence" value="ECO:0007669"/>
    <property type="project" value="UniProtKB-EC"/>
</dbReference>
<evidence type="ECO:0000256" key="10">
    <source>
        <dbReference type="ARBA" id="ARBA00023235"/>
    </source>
</evidence>
<feature type="signal peptide" evidence="16">
    <location>
        <begin position="1"/>
        <end position="25"/>
    </location>
</feature>
<dbReference type="EMBL" id="VMNW02000141">
    <property type="protein sequence ID" value="KAA9149454.1"/>
    <property type="molecule type" value="Genomic_DNA"/>
</dbReference>
<evidence type="ECO:0000256" key="16">
    <source>
        <dbReference type="SAM" id="SignalP"/>
    </source>
</evidence>
<feature type="chain" id="PRO_5039189663" description="Aldose 1-epimerase" evidence="16">
    <location>
        <begin position="26"/>
        <end position="390"/>
    </location>
</feature>
<dbReference type="UniPathway" id="UPA00242"/>
<dbReference type="GO" id="GO:0030246">
    <property type="term" value="F:carbohydrate binding"/>
    <property type="evidence" value="ECO:0007669"/>
    <property type="project" value="InterPro"/>
</dbReference>
<proteinExistence type="inferred from homology"/>
<dbReference type="OrthoDB" id="9779408at2"/>
<keyword evidence="10 12" id="KW-0413">Isomerase</keyword>
<evidence type="ECO:0000256" key="6">
    <source>
        <dbReference type="ARBA" id="ARBA00013185"/>
    </source>
</evidence>
<dbReference type="GO" id="GO:0005737">
    <property type="term" value="C:cytoplasm"/>
    <property type="evidence" value="ECO:0007669"/>
    <property type="project" value="UniProtKB-SubCell"/>
</dbReference>
<dbReference type="InterPro" id="IPR015443">
    <property type="entry name" value="Aldose_1-epimerase"/>
</dbReference>
<organism evidence="17 18">
    <name type="scientific">Amycolatopsis acidicola</name>
    <dbReference type="NCBI Taxonomy" id="2596893"/>
    <lineage>
        <taxon>Bacteria</taxon>
        <taxon>Bacillati</taxon>
        <taxon>Actinomycetota</taxon>
        <taxon>Actinomycetes</taxon>
        <taxon>Pseudonocardiales</taxon>
        <taxon>Pseudonocardiaceae</taxon>
        <taxon>Amycolatopsis</taxon>
    </lineage>
</organism>
<dbReference type="Pfam" id="PF01263">
    <property type="entry name" value="Aldose_epim"/>
    <property type="match status" value="1"/>
</dbReference>
<dbReference type="AlphaFoldDB" id="A0A5N0UNL3"/>
<evidence type="ECO:0000256" key="1">
    <source>
        <dbReference type="ARBA" id="ARBA00001614"/>
    </source>
</evidence>
<comment type="catalytic activity">
    <reaction evidence="1 12">
        <text>alpha-D-glucose = beta-D-glucose</text>
        <dbReference type="Rhea" id="RHEA:10264"/>
        <dbReference type="ChEBI" id="CHEBI:15903"/>
        <dbReference type="ChEBI" id="CHEBI:17925"/>
        <dbReference type="EC" id="5.1.3.3"/>
    </reaction>
</comment>
<evidence type="ECO:0000256" key="7">
    <source>
        <dbReference type="ARBA" id="ARBA00014165"/>
    </source>
</evidence>
<evidence type="ECO:0000256" key="14">
    <source>
        <dbReference type="PIRSR" id="PIRSR005096-2"/>
    </source>
</evidence>
<gene>
    <name evidence="17" type="ORF">FPZ12_043230</name>
</gene>
<dbReference type="Gene3D" id="2.70.98.10">
    <property type="match status" value="1"/>
</dbReference>
<comment type="pathway">
    <text evidence="3 12">Carbohydrate metabolism; hexose metabolism.</text>
</comment>
<dbReference type="PANTHER" id="PTHR10091:SF0">
    <property type="entry name" value="GALACTOSE MUTAROTASE"/>
    <property type="match status" value="1"/>
</dbReference>
<dbReference type="NCBIfam" id="NF008277">
    <property type="entry name" value="PRK11055.1"/>
    <property type="match status" value="1"/>
</dbReference>
<dbReference type="InterPro" id="IPR008183">
    <property type="entry name" value="Aldose_1/G6P_1-epimerase"/>
</dbReference>
<evidence type="ECO:0000256" key="13">
    <source>
        <dbReference type="PIRSR" id="PIRSR005096-1"/>
    </source>
</evidence>
<keyword evidence="9" id="KW-0597">Phosphoprotein</keyword>
<feature type="binding site" evidence="15">
    <location>
        <begin position="117"/>
        <end position="118"/>
    </location>
    <ligand>
        <name>beta-D-galactose</name>
        <dbReference type="ChEBI" id="CHEBI:27667"/>
    </ligand>
</feature>
<sequence>MRGRIALAVSAVAVAALGLSGVSAAAPQGHSPTIAKEYFGQADGTAVYRYTLSNSHGMKVQILSYGGIIQTLSVPDKHGKSANVVLGFPTLADYVAKNSPEAGGGVYFGALIGRYANRIAKGQFTLDGKTYNVPVNNNGNSLHGGLQGFDKKVWNVTEVPGKGTAGLKLTVTSPDGDQGYPGTLNATVTYTLDEQNRLSIGYQATTDAPTVVNLTNHTYWNLAGEASGDIYDQKLQLNAASYTPTDSTQIPTGQIVPVKGTPFDFTKPTAIGARIADNDPQLVIGQGYDHNWVLNSGGGKSLTQAAKATDPESGRTLTISTDQPGIQFYSGNFLDGTLYGTSGHAYRQGYGFALETQHYPDSPNQPDFPSTVLRPGETYHTTTVFALGTS</sequence>
<comment type="subunit">
    <text evidence="5">Monomer.</text>
</comment>
<comment type="caution">
    <text evidence="17">The sequence shown here is derived from an EMBL/GenBank/DDBJ whole genome shotgun (WGS) entry which is preliminary data.</text>
</comment>
<feature type="active site" description="Proton acceptor" evidence="13">
    <location>
        <position position="355"/>
    </location>
</feature>
<feature type="active site" description="Proton donor" evidence="13">
    <location>
        <position position="217"/>
    </location>
</feature>
<evidence type="ECO:0000256" key="3">
    <source>
        <dbReference type="ARBA" id="ARBA00005028"/>
    </source>
</evidence>
<evidence type="ECO:0000256" key="4">
    <source>
        <dbReference type="ARBA" id="ARBA00006206"/>
    </source>
</evidence>
<keyword evidence="18" id="KW-1185">Reference proteome</keyword>
<dbReference type="PANTHER" id="PTHR10091">
    <property type="entry name" value="ALDOSE-1-EPIMERASE"/>
    <property type="match status" value="1"/>
</dbReference>
<evidence type="ECO:0000256" key="9">
    <source>
        <dbReference type="ARBA" id="ARBA00022553"/>
    </source>
</evidence>
<dbReference type="Proteomes" id="UP000319769">
    <property type="component" value="Unassembled WGS sequence"/>
</dbReference>
<dbReference type="InterPro" id="IPR047215">
    <property type="entry name" value="Galactose_mutarotase-like"/>
</dbReference>
<evidence type="ECO:0000256" key="11">
    <source>
        <dbReference type="ARBA" id="ARBA00023277"/>
    </source>
</evidence>
<evidence type="ECO:0000313" key="18">
    <source>
        <dbReference type="Proteomes" id="UP000319769"/>
    </source>
</evidence>
<evidence type="ECO:0000313" key="17">
    <source>
        <dbReference type="EMBL" id="KAA9149454.1"/>
    </source>
</evidence>
<keyword evidence="11 12" id="KW-0119">Carbohydrate metabolism</keyword>
<protein>
    <recommendedName>
        <fullName evidence="7 12">Aldose 1-epimerase</fullName>
        <ecNumber evidence="6 12">5.1.3.3</ecNumber>
    </recommendedName>
</protein>
<dbReference type="RefSeq" id="WP_144758729.1">
    <property type="nucleotide sequence ID" value="NZ_VMNW02000141.1"/>
</dbReference>
<evidence type="ECO:0000256" key="5">
    <source>
        <dbReference type="ARBA" id="ARBA00011245"/>
    </source>
</evidence>
<dbReference type="InterPro" id="IPR011013">
    <property type="entry name" value="Gal_mutarotase_sf_dom"/>
</dbReference>
<dbReference type="EC" id="5.1.3.3" evidence="6 12"/>
<feature type="binding site" evidence="15">
    <location>
        <begin position="217"/>
        <end position="219"/>
    </location>
    <ligand>
        <name>beta-D-galactose</name>
        <dbReference type="ChEBI" id="CHEBI:27667"/>
    </ligand>
</feature>
<feature type="binding site" evidence="14">
    <location>
        <position position="289"/>
    </location>
    <ligand>
        <name>beta-D-galactose</name>
        <dbReference type="ChEBI" id="CHEBI:27667"/>
    </ligand>
</feature>
<dbReference type="InterPro" id="IPR018052">
    <property type="entry name" value="Ald1_epimerase_CS"/>
</dbReference>
<comment type="subcellular location">
    <subcellularLocation>
        <location evidence="2">Cytoplasm</location>
    </subcellularLocation>
</comment>
<name>A0A5N0UNL3_9PSEU</name>
<evidence type="ECO:0000256" key="8">
    <source>
        <dbReference type="ARBA" id="ARBA00022490"/>
    </source>
</evidence>
<evidence type="ECO:0000256" key="2">
    <source>
        <dbReference type="ARBA" id="ARBA00004496"/>
    </source>
</evidence>
<keyword evidence="8" id="KW-0963">Cytoplasm</keyword>
<dbReference type="PIRSF" id="PIRSF005096">
    <property type="entry name" value="GALM"/>
    <property type="match status" value="1"/>
</dbReference>
<evidence type="ECO:0000256" key="15">
    <source>
        <dbReference type="PIRSR" id="PIRSR005096-3"/>
    </source>
</evidence>
<reference evidence="17" key="1">
    <citation type="submission" date="2019-09" db="EMBL/GenBank/DDBJ databases">
        <authorList>
            <person name="Teo W.F.A."/>
            <person name="Duangmal K."/>
        </authorList>
    </citation>
    <scope>NUCLEOTIDE SEQUENCE [LARGE SCALE GENOMIC DNA]</scope>
    <source>
        <strain evidence="17">K81G1</strain>
    </source>
</reference>
<dbReference type="GO" id="GO:0006006">
    <property type="term" value="P:glucose metabolic process"/>
    <property type="evidence" value="ECO:0007669"/>
    <property type="project" value="TreeGrafter"/>
</dbReference>
<dbReference type="PROSITE" id="PS00545">
    <property type="entry name" value="ALDOSE_1_EPIMERASE"/>
    <property type="match status" value="1"/>
</dbReference>
<dbReference type="FunFam" id="2.70.98.10:FF:000003">
    <property type="entry name" value="Aldose 1-epimerase"/>
    <property type="match status" value="1"/>
</dbReference>
<dbReference type="GO" id="GO:0033499">
    <property type="term" value="P:galactose catabolic process via UDP-galactose, Leloir pathway"/>
    <property type="evidence" value="ECO:0007669"/>
    <property type="project" value="TreeGrafter"/>
</dbReference>